<organism evidence="4 5">
    <name type="scientific">Desulfomicrobium apsheronum</name>
    <dbReference type="NCBI Taxonomy" id="52560"/>
    <lineage>
        <taxon>Bacteria</taxon>
        <taxon>Pseudomonadati</taxon>
        <taxon>Thermodesulfobacteriota</taxon>
        <taxon>Desulfovibrionia</taxon>
        <taxon>Desulfovibrionales</taxon>
        <taxon>Desulfomicrobiaceae</taxon>
        <taxon>Desulfomicrobium</taxon>
    </lineage>
</organism>
<dbReference type="InterPro" id="IPR011611">
    <property type="entry name" value="PfkB_dom"/>
</dbReference>
<dbReference type="PANTHER" id="PTHR46969:SF1">
    <property type="entry name" value="BIFUNCTIONAL PROTEIN HLDE"/>
    <property type="match status" value="1"/>
</dbReference>
<accession>A0A1I3RRJ0</accession>
<dbReference type="InterPro" id="IPR011913">
    <property type="entry name" value="RfaE_dom_I"/>
</dbReference>
<protein>
    <submittedName>
        <fullName evidence="4">RfaE bifunctional protein, domain I</fullName>
    </submittedName>
</protein>
<evidence type="ECO:0000259" key="3">
    <source>
        <dbReference type="Pfam" id="PF00294"/>
    </source>
</evidence>
<evidence type="ECO:0000313" key="4">
    <source>
        <dbReference type="EMBL" id="SFJ48945.1"/>
    </source>
</evidence>
<dbReference type="InterPro" id="IPR029056">
    <property type="entry name" value="Ribokinase-like"/>
</dbReference>
<reference evidence="5" key="1">
    <citation type="submission" date="2016-10" db="EMBL/GenBank/DDBJ databases">
        <authorList>
            <person name="Varghese N."/>
            <person name="Submissions S."/>
        </authorList>
    </citation>
    <scope>NUCLEOTIDE SEQUENCE [LARGE SCALE GENOMIC DNA]</scope>
    <source>
        <strain evidence="5">DSM 5918</strain>
    </source>
</reference>
<dbReference type="SUPFAM" id="SSF53613">
    <property type="entry name" value="Ribokinase-like"/>
    <property type="match status" value="1"/>
</dbReference>
<dbReference type="GO" id="GO:0033786">
    <property type="term" value="F:heptose-1-phosphate adenylyltransferase activity"/>
    <property type="evidence" value="ECO:0007669"/>
    <property type="project" value="TreeGrafter"/>
</dbReference>
<evidence type="ECO:0000256" key="2">
    <source>
        <dbReference type="ARBA" id="ARBA00022777"/>
    </source>
</evidence>
<evidence type="ECO:0000313" key="5">
    <source>
        <dbReference type="Proteomes" id="UP000198635"/>
    </source>
</evidence>
<dbReference type="PROSITE" id="PS00583">
    <property type="entry name" value="PFKB_KINASES_1"/>
    <property type="match status" value="1"/>
</dbReference>
<keyword evidence="2" id="KW-0418">Kinase</keyword>
<dbReference type="Proteomes" id="UP000198635">
    <property type="component" value="Unassembled WGS sequence"/>
</dbReference>
<dbReference type="AlphaFoldDB" id="A0A1I3RRJ0"/>
<dbReference type="STRING" id="52560.SAMN04488082_103281"/>
<dbReference type="EMBL" id="FORX01000003">
    <property type="protein sequence ID" value="SFJ48945.1"/>
    <property type="molecule type" value="Genomic_DNA"/>
</dbReference>
<feature type="domain" description="Carbohydrate kinase PfkB" evidence="3">
    <location>
        <begin position="14"/>
        <end position="307"/>
    </location>
</feature>
<name>A0A1I3RRJ0_9BACT</name>
<dbReference type="RefSeq" id="WP_245751035.1">
    <property type="nucleotide sequence ID" value="NZ_FORX01000003.1"/>
</dbReference>
<dbReference type="Pfam" id="PF00294">
    <property type="entry name" value="PfkB"/>
    <property type="match status" value="1"/>
</dbReference>
<dbReference type="CDD" id="cd01172">
    <property type="entry name" value="RfaE_like"/>
    <property type="match status" value="1"/>
</dbReference>
<proteinExistence type="predicted"/>
<gene>
    <name evidence="4" type="ORF">SAMN04488082_103281</name>
</gene>
<sequence length="340" mass="36942">MNLAFNASRMIGSKVLIIGDIMLDQYQKGLVERISPEAPVPIVKITDQVFKIGGAGNVAQNVATLGGCPTLVSICGQDLYGDNLQDLCGTLGVESHLIRSASRETTLKTRIMAQHQQMLRVDRETNRPLDAGEFSSLLETVECRLDGFDTIILSDYGKGVISEEFLRWLRERKKPNQKIILDPKTCNFPHYDDFYCMTPNKKEASEGAEMPITTRAEILEAGKRIIEQRRLQSLVITLGAEGMAVFLPGQGVFHLPTTAKKVFDVTGAGDTVIAVIALGLSSGLDLLSSCILANCAAGLVVGQVGAVGITQEELTETLASWPSAQQEKWCSLPPMGRMTT</sequence>
<dbReference type="InterPro" id="IPR002173">
    <property type="entry name" value="Carboh/pur_kinase_PfkB_CS"/>
</dbReference>
<dbReference type="GO" id="GO:0016773">
    <property type="term" value="F:phosphotransferase activity, alcohol group as acceptor"/>
    <property type="evidence" value="ECO:0007669"/>
    <property type="project" value="InterPro"/>
</dbReference>
<dbReference type="Gene3D" id="3.40.1190.20">
    <property type="match status" value="1"/>
</dbReference>
<dbReference type="GO" id="GO:0033785">
    <property type="term" value="F:heptose 7-phosphate kinase activity"/>
    <property type="evidence" value="ECO:0007669"/>
    <property type="project" value="TreeGrafter"/>
</dbReference>
<dbReference type="PANTHER" id="PTHR46969">
    <property type="entry name" value="BIFUNCTIONAL PROTEIN HLDE"/>
    <property type="match status" value="1"/>
</dbReference>
<keyword evidence="5" id="KW-1185">Reference proteome</keyword>
<evidence type="ECO:0000256" key="1">
    <source>
        <dbReference type="ARBA" id="ARBA00022679"/>
    </source>
</evidence>
<keyword evidence="1" id="KW-0808">Transferase</keyword>
<dbReference type="GO" id="GO:0005829">
    <property type="term" value="C:cytosol"/>
    <property type="evidence" value="ECO:0007669"/>
    <property type="project" value="TreeGrafter"/>
</dbReference>